<protein>
    <submittedName>
        <fullName evidence="1">Uncharacterized protein</fullName>
    </submittedName>
</protein>
<evidence type="ECO:0000313" key="1">
    <source>
        <dbReference type="EMBL" id="OGZ20087.1"/>
    </source>
</evidence>
<dbReference type="Proteomes" id="UP000177360">
    <property type="component" value="Unassembled WGS sequence"/>
</dbReference>
<evidence type="ECO:0000313" key="2">
    <source>
        <dbReference type="Proteomes" id="UP000177360"/>
    </source>
</evidence>
<comment type="caution">
    <text evidence="1">The sequence shown here is derived from an EMBL/GenBank/DDBJ whole genome shotgun (WGS) entry which is preliminary data.</text>
</comment>
<organism evidence="1 2">
    <name type="scientific">Candidatus Nealsonbacteria bacterium RIFCSPHIGHO2_01_FULL_38_55</name>
    <dbReference type="NCBI Taxonomy" id="1801664"/>
    <lineage>
        <taxon>Bacteria</taxon>
        <taxon>Candidatus Nealsoniibacteriota</taxon>
    </lineage>
</organism>
<gene>
    <name evidence="1" type="ORF">A2626_00280</name>
</gene>
<sequence>MVKKKFLGIIFLKIIYNNLIIARRKKKTTFLNTLNYEMLSCSFLQISERKFDRTRKHIRWICLRVIANLQLKFGEKTRKFSFYLAFRNSKYIHGLVRKTRDRVFF</sequence>
<dbReference type="AlphaFoldDB" id="A0A1G2E2M7"/>
<dbReference type="EMBL" id="MHLZ01000013">
    <property type="protein sequence ID" value="OGZ20087.1"/>
    <property type="molecule type" value="Genomic_DNA"/>
</dbReference>
<proteinExistence type="predicted"/>
<reference evidence="1 2" key="1">
    <citation type="journal article" date="2016" name="Nat. Commun.">
        <title>Thousands of microbial genomes shed light on interconnected biogeochemical processes in an aquifer system.</title>
        <authorList>
            <person name="Anantharaman K."/>
            <person name="Brown C.T."/>
            <person name="Hug L.A."/>
            <person name="Sharon I."/>
            <person name="Castelle C.J."/>
            <person name="Probst A.J."/>
            <person name="Thomas B.C."/>
            <person name="Singh A."/>
            <person name="Wilkins M.J."/>
            <person name="Karaoz U."/>
            <person name="Brodie E.L."/>
            <person name="Williams K.H."/>
            <person name="Hubbard S.S."/>
            <person name="Banfield J.F."/>
        </authorList>
    </citation>
    <scope>NUCLEOTIDE SEQUENCE [LARGE SCALE GENOMIC DNA]</scope>
</reference>
<name>A0A1G2E2M7_9BACT</name>
<accession>A0A1G2E2M7</accession>